<sequence length="45" mass="5052">MGVNAFFLRNDLVAGFGFEELTPEEAYHPLAYGPYPPFDGPYVEI</sequence>
<reference evidence="1 2" key="1">
    <citation type="submission" date="2018-07" db="EMBL/GenBank/DDBJ databases">
        <title>Genomic Encyclopedia of Type Strains, Phase III (KMG-III): the genomes of soil and plant-associated and newly described type strains.</title>
        <authorList>
            <person name="Whitman W."/>
        </authorList>
    </citation>
    <scope>NUCLEOTIDE SEQUENCE [LARGE SCALE GENOMIC DNA]</scope>
    <source>
        <strain evidence="1 2">CECT 7506</strain>
    </source>
</reference>
<name>A0A368W8V7_9BACL</name>
<dbReference type="AlphaFoldDB" id="A0A368W8V7"/>
<protein>
    <submittedName>
        <fullName evidence="1">Uncharacterized protein</fullName>
    </submittedName>
</protein>
<evidence type="ECO:0000313" key="2">
    <source>
        <dbReference type="Proteomes" id="UP000252415"/>
    </source>
</evidence>
<accession>A0A368W8V7</accession>
<evidence type="ECO:0000313" key="1">
    <source>
        <dbReference type="EMBL" id="RCW50861.1"/>
    </source>
</evidence>
<dbReference type="Proteomes" id="UP000252415">
    <property type="component" value="Unassembled WGS sequence"/>
</dbReference>
<comment type="caution">
    <text evidence="1">The sequence shown here is derived from an EMBL/GenBank/DDBJ whole genome shotgun (WGS) entry which is preliminary data.</text>
</comment>
<gene>
    <name evidence="1" type="ORF">DFP97_10253</name>
</gene>
<organism evidence="1 2">
    <name type="scientific">Paenibacillus prosopidis</name>
    <dbReference type="NCBI Taxonomy" id="630520"/>
    <lineage>
        <taxon>Bacteria</taxon>
        <taxon>Bacillati</taxon>
        <taxon>Bacillota</taxon>
        <taxon>Bacilli</taxon>
        <taxon>Bacillales</taxon>
        <taxon>Paenibacillaceae</taxon>
        <taxon>Paenibacillus</taxon>
    </lineage>
</organism>
<proteinExistence type="predicted"/>
<dbReference type="EMBL" id="QPJD01000002">
    <property type="protein sequence ID" value="RCW50861.1"/>
    <property type="molecule type" value="Genomic_DNA"/>
</dbReference>
<keyword evidence="2" id="KW-1185">Reference proteome</keyword>